<comment type="caution">
    <text evidence="1">The sequence shown here is derived from an EMBL/GenBank/DDBJ whole genome shotgun (WGS) entry which is preliminary data.</text>
</comment>
<dbReference type="Proteomes" id="UP000822688">
    <property type="component" value="Chromosome 12"/>
</dbReference>
<name>A0A8T0G5Y4_CERPU</name>
<reference evidence="1" key="1">
    <citation type="submission" date="2020-06" db="EMBL/GenBank/DDBJ databases">
        <title>WGS assembly of Ceratodon purpureus strain R40.</title>
        <authorList>
            <person name="Carey S.B."/>
            <person name="Jenkins J."/>
            <person name="Shu S."/>
            <person name="Lovell J.T."/>
            <person name="Sreedasyam A."/>
            <person name="Maumus F."/>
            <person name="Tiley G.P."/>
            <person name="Fernandez-Pozo N."/>
            <person name="Barry K."/>
            <person name="Chen C."/>
            <person name="Wang M."/>
            <person name="Lipzen A."/>
            <person name="Daum C."/>
            <person name="Saski C.A."/>
            <person name="Payton A.C."/>
            <person name="Mcbreen J.C."/>
            <person name="Conrad R.E."/>
            <person name="Kollar L.M."/>
            <person name="Olsson S."/>
            <person name="Huttunen S."/>
            <person name="Landis J.B."/>
            <person name="Wickett N.J."/>
            <person name="Johnson M.G."/>
            <person name="Rensing S.A."/>
            <person name="Grimwood J."/>
            <person name="Schmutz J."/>
            <person name="Mcdaniel S.F."/>
        </authorList>
    </citation>
    <scope>NUCLEOTIDE SEQUENCE</scope>
    <source>
        <strain evidence="1">R40</strain>
    </source>
</reference>
<protein>
    <submittedName>
        <fullName evidence="1">Uncharacterized protein</fullName>
    </submittedName>
</protein>
<sequence>MWLFVFRPPRMLTPHNFWCLGAFPHPQITRHQPTLYPRLARPRQTRMPKGAPDWLSCSSFRQHPKISLFLHNRLSVPSELTSHETSPVIIPEWRHKCHPLDTYGLHELNWVR</sequence>
<evidence type="ECO:0000313" key="1">
    <source>
        <dbReference type="EMBL" id="KAG0554255.1"/>
    </source>
</evidence>
<gene>
    <name evidence="1" type="ORF">KC19_12G077200</name>
</gene>
<accession>A0A8T0G5Y4</accession>
<proteinExistence type="predicted"/>
<keyword evidence="2" id="KW-1185">Reference proteome</keyword>
<organism evidence="1 2">
    <name type="scientific">Ceratodon purpureus</name>
    <name type="common">Fire moss</name>
    <name type="synonym">Dicranum purpureum</name>
    <dbReference type="NCBI Taxonomy" id="3225"/>
    <lineage>
        <taxon>Eukaryota</taxon>
        <taxon>Viridiplantae</taxon>
        <taxon>Streptophyta</taxon>
        <taxon>Embryophyta</taxon>
        <taxon>Bryophyta</taxon>
        <taxon>Bryophytina</taxon>
        <taxon>Bryopsida</taxon>
        <taxon>Dicranidae</taxon>
        <taxon>Pseudoditrichales</taxon>
        <taxon>Ditrichaceae</taxon>
        <taxon>Ceratodon</taxon>
    </lineage>
</organism>
<dbReference type="EMBL" id="CM026433">
    <property type="protein sequence ID" value="KAG0554255.1"/>
    <property type="molecule type" value="Genomic_DNA"/>
</dbReference>
<dbReference type="AlphaFoldDB" id="A0A8T0G5Y4"/>
<evidence type="ECO:0000313" key="2">
    <source>
        <dbReference type="Proteomes" id="UP000822688"/>
    </source>
</evidence>